<dbReference type="EMBL" id="CP034791">
    <property type="protein sequence ID" value="AZT91383.1"/>
    <property type="molecule type" value="Genomic_DNA"/>
</dbReference>
<feature type="compositionally biased region" description="Basic and acidic residues" evidence="1">
    <location>
        <begin position="521"/>
        <end position="532"/>
    </location>
</feature>
<dbReference type="Pfam" id="PF09706">
    <property type="entry name" value="Cas_CXXC_CXXC"/>
    <property type="match status" value="1"/>
</dbReference>
<evidence type="ECO:0000313" key="3">
    <source>
        <dbReference type="EMBL" id="AZT91383.1"/>
    </source>
</evidence>
<sequence length="540" mass="62806">MIRIHLNDWFYNMCVVGLCRVLEYAKSNINHNITLNYCDDFIEFEEKYLDDIPKAYFEYFYTEFKKINSSSTETEFLEWLKNDLGQNFIGQASFVNRYTETHKVEVKSDSISGCEYYFNKHFVGPLKECLFNIKNSNHKLPIQIDLEKRKKTAKTGPTSKPCVFCGEISSGDTFDEKRFVPLAVSSDGAKNFFWNGHNNLPICKKCVFLFMFAPAGVSEITYVRYKREDKDKFKKEEEKYKVFVNLDASVEELLKINNALKDRVEEALSATDRFEDSIFRLFAIDLIKYLKTKALWSFENILVVEFNALYSERGTKGVKKSKINYLSFPKHVAKFLVSREGKSITKIQNTEFRNNLVNAILKNEGLERLIFSETYRMLYTSFYKEAYSIYLSVRIKCLLKYYKELITGNQMLKGDEKMVTDRLGVLFKSGRKIAEYYIEKEQENKLPALVYRLLNAAKVGDFHTVFDTIIRVYMNTEIQIPHEFIGLVQSQGASDFKDVIDPLSIAQAFVAGILYEMNKEKGSSTKQDKNENIEEEVENG</sequence>
<protein>
    <submittedName>
        <fullName evidence="3">Type I-B CRISPR-associated protein Cas8b1/Cst1</fullName>
    </submittedName>
</protein>
<dbReference type="InterPro" id="IPR010180">
    <property type="entry name" value="CRISPR-assoc_prot_CXXC-CXXC"/>
</dbReference>
<evidence type="ECO:0000313" key="4">
    <source>
        <dbReference type="Proteomes" id="UP000282930"/>
    </source>
</evidence>
<reference evidence="3 4" key="1">
    <citation type="submission" date="2018-12" db="EMBL/GenBank/DDBJ databases">
        <title>Genome sequence from the cellulolytic species, Caldicellulosiruptor changbaiensis.</title>
        <authorList>
            <person name="Blumer-Schuette S.E."/>
            <person name="Mendoza C."/>
        </authorList>
    </citation>
    <scope>NUCLEOTIDE SEQUENCE [LARGE SCALE GENOMIC DNA]</scope>
    <source>
        <strain evidence="3 4">CBS-Z</strain>
    </source>
</reference>
<dbReference type="NCBIfam" id="TIGR01908">
    <property type="entry name" value="cas_CXXC_CXXC"/>
    <property type="match status" value="1"/>
</dbReference>
<proteinExistence type="predicted"/>
<evidence type="ECO:0000259" key="2">
    <source>
        <dbReference type="Pfam" id="PF09706"/>
    </source>
</evidence>
<evidence type="ECO:0000256" key="1">
    <source>
        <dbReference type="SAM" id="MobiDB-lite"/>
    </source>
</evidence>
<keyword evidence="4" id="KW-1185">Reference proteome</keyword>
<name>A0A3T0D8K4_9FIRM</name>
<feature type="domain" description="CRISPR-associated protein CXXC-CXXC" evidence="2">
    <location>
        <begin position="159"/>
        <end position="217"/>
    </location>
</feature>
<dbReference type="AlphaFoldDB" id="A0A3T0D8K4"/>
<gene>
    <name evidence="3" type="primary">cas8a1</name>
    <name evidence="3" type="ORF">ELD05_12640</name>
</gene>
<dbReference type="RefSeq" id="WP_127352709.1">
    <property type="nucleotide sequence ID" value="NZ_CP034791.1"/>
</dbReference>
<dbReference type="InterPro" id="IPR019121">
    <property type="entry name" value="CRISPR-assoc_CXXC-CXXC_dom"/>
</dbReference>
<organism evidence="3 4">
    <name type="scientific">Caldicellulosiruptor changbaiensis</name>
    <dbReference type="NCBI Taxonomy" id="1222016"/>
    <lineage>
        <taxon>Bacteria</taxon>
        <taxon>Bacillati</taxon>
        <taxon>Bacillota</taxon>
        <taxon>Bacillota incertae sedis</taxon>
        <taxon>Caldicellulosiruptorales</taxon>
        <taxon>Caldicellulosiruptoraceae</taxon>
        <taxon>Caldicellulosiruptor</taxon>
    </lineage>
</organism>
<feature type="region of interest" description="Disordered" evidence="1">
    <location>
        <begin position="521"/>
        <end position="540"/>
    </location>
</feature>
<dbReference type="Proteomes" id="UP000282930">
    <property type="component" value="Chromosome"/>
</dbReference>
<dbReference type="KEGG" id="ccha:ELD05_12640"/>
<accession>A0A3T0D8K4</accession>